<evidence type="ECO:0000256" key="5">
    <source>
        <dbReference type="ARBA" id="ARBA00023157"/>
    </source>
</evidence>
<comment type="caution">
    <text evidence="11">The sequence shown here is derived from an EMBL/GenBank/DDBJ whole genome shotgun (WGS) entry which is preliminary data.</text>
</comment>
<keyword evidence="4 7" id="KW-0574">Periplasm</keyword>
<name>A0A7Z1A2N1_MORCA</name>
<evidence type="ECO:0000256" key="8">
    <source>
        <dbReference type="SAM" id="MobiDB-lite"/>
    </source>
</evidence>
<feature type="domain" description="Disulphide bond isomerase DsbC/G N-terminal" evidence="9">
    <location>
        <begin position="53"/>
        <end position="122"/>
    </location>
</feature>
<evidence type="ECO:0000256" key="1">
    <source>
        <dbReference type="ARBA" id="ARBA00004418"/>
    </source>
</evidence>
<feature type="compositionally biased region" description="Low complexity" evidence="8">
    <location>
        <begin position="38"/>
        <end position="55"/>
    </location>
</feature>
<keyword evidence="5" id="KW-1015">Disulfide bond</keyword>
<dbReference type="Pfam" id="PF10411">
    <property type="entry name" value="DsbC_N"/>
    <property type="match status" value="1"/>
</dbReference>
<dbReference type="SUPFAM" id="SSF52833">
    <property type="entry name" value="Thioredoxin-like"/>
    <property type="match status" value="1"/>
</dbReference>
<dbReference type="Proteomes" id="UP000078446">
    <property type="component" value="Unassembled WGS sequence"/>
</dbReference>
<protein>
    <recommendedName>
        <fullName evidence="7">Thiol:disulfide interchange protein</fullName>
    </recommendedName>
</protein>
<dbReference type="EMBL" id="LXHE01000026">
    <property type="protein sequence ID" value="OAU98751.1"/>
    <property type="molecule type" value="Genomic_DNA"/>
</dbReference>
<evidence type="ECO:0000259" key="9">
    <source>
        <dbReference type="Pfam" id="PF10411"/>
    </source>
</evidence>
<comment type="subcellular location">
    <subcellularLocation>
        <location evidence="1 7">Periplasm</location>
    </subcellularLocation>
</comment>
<sequence>MRQIFMHRFMHRLLPPTLMASFLLLNACSSGNSHAKDTSNASQPTTQTQTSSQSDTTLIKTLQDNLTQAGVDITVTNALPTTMPDIYWVSFENAPAMFTDKSGEYLIQGQIVKLSGDYPTDITADIQSSLAKETLAKANTDDMIIYPATSQHKASIYVFSDPTCHYCRMLHKDIEQLNAGGIEVRYLAWPRSERDIPLTEAIWCSQDRKAALTAAKLGQTVHAKHCKNPVQEHLALGRSLGVSGTPAVFAESGRQIGGYMPAKDLIHTAIEQR</sequence>
<evidence type="ECO:0000313" key="11">
    <source>
        <dbReference type="EMBL" id="OAU98751.1"/>
    </source>
</evidence>
<organism evidence="11 12">
    <name type="scientific">Moraxella catarrhalis</name>
    <name type="common">Branhamella catarrhalis</name>
    <dbReference type="NCBI Taxonomy" id="480"/>
    <lineage>
        <taxon>Bacteria</taxon>
        <taxon>Pseudomonadati</taxon>
        <taxon>Pseudomonadota</taxon>
        <taxon>Gammaproteobacteria</taxon>
        <taxon>Moraxellales</taxon>
        <taxon>Moraxellaceae</taxon>
        <taxon>Moraxella</taxon>
    </lineage>
</organism>
<feature type="signal peptide" evidence="7">
    <location>
        <begin position="1"/>
        <end position="35"/>
    </location>
</feature>
<dbReference type="InterPro" id="IPR018950">
    <property type="entry name" value="DiS-bond_isomerase_DsbC/G_N"/>
</dbReference>
<accession>A0A7Z1A2N1</accession>
<feature type="domain" description="Thioredoxin-like fold" evidence="10">
    <location>
        <begin position="149"/>
        <end position="266"/>
    </location>
</feature>
<dbReference type="InterPro" id="IPR051470">
    <property type="entry name" value="Thiol:disulfide_interchange"/>
</dbReference>
<evidence type="ECO:0000256" key="6">
    <source>
        <dbReference type="ARBA" id="ARBA00023284"/>
    </source>
</evidence>
<dbReference type="RefSeq" id="WP_064620839.1">
    <property type="nucleotide sequence ID" value="NZ_LXHE01000026.1"/>
</dbReference>
<evidence type="ECO:0000256" key="3">
    <source>
        <dbReference type="ARBA" id="ARBA00022729"/>
    </source>
</evidence>
<keyword evidence="3 7" id="KW-0732">Signal</keyword>
<keyword evidence="6 7" id="KW-0676">Redox-active center</keyword>
<dbReference type="Gene3D" id="3.10.450.70">
    <property type="entry name" value="Disulphide bond isomerase, DsbC/G, N-terminal"/>
    <property type="match status" value="1"/>
</dbReference>
<evidence type="ECO:0000259" key="10">
    <source>
        <dbReference type="Pfam" id="PF13098"/>
    </source>
</evidence>
<dbReference type="InterPro" id="IPR036249">
    <property type="entry name" value="Thioredoxin-like_sf"/>
</dbReference>
<dbReference type="AlphaFoldDB" id="A0A7Z1A2N1"/>
<dbReference type="InterPro" id="IPR009094">
    <property type="entry name" value="DiS-bond_isomerase_DsbC/G_N_sf"/>
</dbReference>
<dbReference type="SUPFAM" id="SSF54423">
    <property type="entry name" value="DsbC/DsbG N-terminal domain-like"/>
    <property type="match status" value="1"/>
</dbReference>
<evidence type="ECO:0000256" key="4">
    <source>
        <dbReference type="ARBA" id="ARBA00022764"/>
    </source>
</evidence>
<comment type="similarity">
    <text evidence="2 7">Belongs to the thioredoxin family. DsbC subfamily.</text>
</comment>
<feature type="region of interest" description="Disordered" evidence="8">
    <location>
        <begin position="33"/>
        <end position="55"/>
    </location>
</feature>
<evidence type="ECO:0000313" key="12">
    <source>
        <dbReference type="Proteomes" id="UP000078446"/>
    </source>
</evidence>
<evidence type="ECO:0000256" key="7">
    <source>
        <dbReference type="RuleBase" id="RU364038"/>
    </source>
</evidence>
<dbReference type="CDD" id="cd03020">
    <property type="entry name" value="DsbA_DsbC_DsbG"/>
    <property type="match status" value="1"/>
</dbReference>
<dbReference type="Gene3D" id="3.40.30.10">
    <property type="entry name" value="Glutaredoxin"/>
    <property type="match status" value="1"/>
</dbReference>
<gene>
    <name evidence="11" type="ORF">AO382_2262</name>
</gene>
<dbReference type="InterPro" id="IPR033954">
    <property type="entry name" value="DiS-bond_Isoase_DsbC/G"/>
</dbReference>
<feature type="chain" id="PRO_5031611763" description="Thiol:disulfide interchange protein" evidence="7">
    <location>
        <begin position="36"/>
        <end position="273"/>
    </location>
</feature>
<dbReference type="PANTHER" id="PTHR35272:SF3">
    <property type="entry name" value="THIOL:DISULFIDE INTERCHANGE PROTEIN DSBC"/>
    <property type="match status" value="1"/>
</dbReference>
<dbReference type="InterPro" id="IPR012336">
    <property type="entry name" value="Thioredoxin-like_fold"/>
</dbReference>
<reference evidence="11 12" key="1">
    <citation type="journal article" date="2016" name="Genome Biol. Evol.">
        <title>Comparative Genomic Analyses of the Moraxella catarrhalis Serosensitive and Seroresistant Lineages Demonstrate Their Independent Evolution.</title>
        <authorList>
            <person name="Earl J.P."/>
            <person name="de Vries S.P."/>
            <person name="Ahmed A."/>
            <person name="Powell E."/>
            <person name="Schultz M.P."/>
            <person name="Hermans P.W."/>
            <person name="Hill D.J."/>
            <person name="Zhou Z."/>
            <person name="Constantinidou C.I."/>
            <person name="Hu F.Z."/>
            <person name="Bootsma H.J."/>
            <person name="Ehrlich G.D."/>
        </authorList>
    </citation>
    <scope>NUCLEOTIDE SEQUENCE [LARGE SCALE GENOMIC DNA]</scope>
    <source>
        <strain evidence="11 12">Z7574</strain>
    </source>
</reference>
<dbReference type="Pfam" id="PF13098">
    <property type="entry name" value="Thioredoxin_2"/>
    <property type="match status" value="1"/>
</dbReference>
<dbReference type="GO" id="GO:0042597">
    <property type="term" value="C:periplasmic space"/>
    <property type="evidence" value="ECO:0007669"/>
    <property type="project" value="UniProtKB-SubCell"/>
</dbReference>
<dbReference type="PANTHER" id="PTHR35272">
    <property type="entry name" value="THIOL:DISULFIDE INTERCHANGE PROTEIN DSBC-RELATED"/>
    <property type="match status" value="1"/>
</dbReference>
<evidence type="ECO:0000256" key="2">
    <source>
        <dbReference type="ARBA" id="ARBA00009813"/>
    </source>
</evidence>
<comment type="function">
    <text evidence="7">Required for disulfide bond formation in some periplasmic proteins. Acts by transferring its disulfide bond to other proteins and is reduced in the process.</text>
</comment>
<proteinExistence type="inferred from homology"/>